<gene>
    <name evidence="9 10" type="primary">cas2</name>
    <name evidence="10" type="ORF">DKT75_01140</name>
</gene>
<dbReference type="Pfam" id="PF09827">
    <property type="entry name" value="CRISPR_Cas2"/>
    <property type="match status" value="1"/>
</dbReference>
<dbReference type="Proteomes" id="UP000245506">
    <property type="component" value="Unassembled WGS sequence"/>
</dbReference>
<feature type="binding site" evidence="9">
    <location>
        <position position="14"/>
    </location>
    <ligand>
        <name>Mg(2+)</name>
        <dbReference type="ChEBI" id="CHEBI:18420"/>
        <note>catalytic</note>
    </ligand>
</feature>
<evidence type="ECO:0000256" key="4">
    <source>
        <dbReference type="ARBA" id="ARBA00022723"/>
    </source>
</evidence>
<dbReference type="NCBIfam" id="TIGR01573">
    <property type="entry name" value="cas2"/>
    <property type="match status" value="1"/>
</dbReference>
<dbReference type="EC" id="3.1.-.-" evidence="9"/>
<dbReference type="CDD" id="cd09725">
    <property type="entry name" value="Cas2_I_II_III"/>
    <property type="match status" value="1"/>
</dbReference>
<evidence type="ECO:0000313" key="11">
    <source>
        <dbReference type="Proteomes" id="UP000245506"/>
    </source>
</evidence>
<keyword evidence="7 9" id="KW-0460">Magnesium</keyword>
<keyword evidence="5 9" id="KW-0255">Endonuclease</keyword>
<organism evidence="10 11">
    <name type="scientific">Leucothrix arctica</name>
    <dbReference type="NCBI Taxonomy" id="1481894"/>
    <lineage>
        <taxon>Bacteria</taxon>
        <taxon>Pseudomonadati</taxon>
        <taxon>Pseudomonadota</taxon>
        <taxon>Gammaproteobacteria</taxon>
        <taxon>Thiotrichales</taxon>
        <taxon>Thiotrichaceae</taxon>
        <taxon>Leucothrix</taxon>
    </lineage>
</organism>
<keyword evidence="8 9" id="KW-0051">Antiviral defense</keyword>
<proteinExistence type="inferred from homology"/>
<comment type="similarity">
    <text evidence="2 9">Belongs to the CRISPR-associated endoribonuclease Cas2 protein family.</text>
</comment>
<dbReference type="GO" id="GO:0043571">
    <property type="term" value="P:maintenance of CRISPR repeat elements"/>
    <property type="evidence" value="ECO:0007669"/>
    <property type="project" value="UniProtKB-UniRule"/>
</dbReference>
<dbReference type="PANTHER" id="PTHR34405">
    <property type="entry name" value="CRISPR-ASSOCIATED ENDORIBONUCLEASE CAS2"/>
    <property type="match status" value="1"/>
</dbReference>
<reference evidence="10 11" key="1">
    <citation type="submission" date="2018-05" db="EMBL/GenBank/DDBJ databases">
        <title>Leucothrix arctica sp. nov., isolated from Arctic seawater.</title>
        <authorList>
            <person name="Choi A."/>
            <person name="Baek K."/>
        </authorList>
    </citation>
    <scope>NUCLEOTIDE SEQUENCE [LARGE SCALE GENOMIC DNA]</scope>
    <source>
        <strain evidence="10 11">IMCC9719</strain>
    </source>
</reference>
<name>A0A317CL87_9GAMM</name>
<evidence type="ECO:0000256" key="7">
    <source>
        <dbReference type="ARBA" id="ARBA00022842"/>
    </source>
</evidence>
<comment type="subunit">
    <text evidence="9">Homodimer, forms a heterotetramer with a Cas1 homodimer.</text>
</comment>
<dbReference type="SUPFAM" id="SSF143430">
    <property type="entry name" value="TTP0101/SSO1404-like"/>
    <property type="match status" value="1"/>
</dbReference>
<dbReference type="GO" id="GO:0051607">
    <property type="term" value="P:defense response to virus"/>
    <property type="evidence" value="ECO:0007669"/>
    <property type="project" value="UniProtKB-UniRule"/>
</dbReference>
<dbReference type="GO" id="GO:0046872">
    <property type="term" value="F:metal ion binding"/>
    <property type="evidence" value="ECO:0007669"/>
    <property type="project" value="UniProtKB-UniRule"/>
</dbReference>
<comment type="cofactor">
    <cofactor evidence="1 9">
        <name>Mg(2+)</name>
        <dbReference type="ChEBI" id="CHEBI:18420"/>
    </cofactor>
</comment>
<keyword evidence="3 9" id="KW-0540">Nuclease</keyword>
<evidence type="ECO:0000256" key="5">
    <source>
        <dbReference type="ARBA" id="ARBA00022759"/>
    </source>
</evidence>
<dbReference type="InterPro" id="IPR019199">
    <property type="entry name" value="Virulence_VapD/CRISPR_Cas2"/>
</dbReference>
<evidence type="ECO:0000256" key="8">
    <source>
        <dbReference type="ARBA" id="ARBA00023118"/>
    </source>
</evidence>
<dbReference type="GO" id="GO:0016787">
    <property type="term" value="F:hydrolase activity"/>
    <property type="evidence" value="ECO:0007669"/>
    <property type="project" value="UniProtKB-KW"/>
</dbReference>
<dbReference type="HAMAP" id="MF_01471">
    <property type="entry name" value="Cas2"/>
    <property type="match status" value="1"/>
</dbReference>
<comment type="caution">
    <text evidence="10">The sequence shown here is derived from an EMBL/GenBank/DDBJ whole genome shotgun (WGS) entry which is preliminary data.</text>
</comment>
<dbReference type="AlphaFoldDB" id="A0A317CL87"/>
<comment type="function">
    <text evidence="9">CRISPR (clustered regularly interspaced short palindromic repeat), is an adaptive immune system that provides protection against mobile genetic elements (viruses, transposable elements and conjugative plasmids). CRISPR clusters contain sequences complementary to antecedent mobile elements and target invading nucleic acids. CRISPR clusters are transcribed and processed into CRISPR RNA (crRNA). Functions as a ssRNA-specific endoribonuclease. Involved in the integration of spacer DNA into the CRISPR cassette.</text>
</comment>
<evidence type="ECO:0000256" key="2">
    <source>
        <dbReference type="ARBA" id="ARBA00009959"/>
    </source>
</evidence>
<dbReference type="GO" id="GO:0004521">
    <property type="term" value="F:RNA endonuclease activity"/>
    <property type="evidence" value="ECO:0007669"/>
    <property type="project" value="InterPro"/>
</dbReference>
<keyword evidence="6 9" id="KW-0378">Hydrolase</keyword>
<evidence type="ECO:0000256" key="9">
    <source>
        <dbReference type="HAMAP-Rule" id="MF_01471"/>
    </source>
</evidence>
<keyword evidence="4 9" id="KW-0479">Metal-binding</keyword>
<evidence type="ECO:0000256" key="1">
    <source>
        <dbReference type="ARBA" id="ARBA00001946"/>
    </source>
</evidence>
<dbReference type="PANTHER" id="PTHR34405:SF3">
    <property type="entry name" value="CRISPR-ASSOCIATED ENDORIBONUCLEASE CAS2 3"/>
    <property type="match status" value="1"/>
</dbReference>
<evidence type="ECO:0000313" key="10">
    <source>
        <dbReference type="EMBL" id="PWQ99335.1"/>
    </source>
</evidence>
<dbReference type="OrthoDB" id="9798176at2"/>
<sequence>MSKTKVTPYLIAYDIADPRRLKRVHRILKNNAIAMQKSVFITVMNRADCLGLVDELEAVINPKEDDIRFYPLPQKPQWYAWGNTLWPDGLVGVLSSKS</sequence>
<dbReference type="InterPro" id="IPR021127">
    <property type="entry name" value="CRISPR_associated_Cas2"/>
</dbReference>
<dbReference type="Gene3D" id="3.30.70.240">
    <property type="match status" value="1"/>
</dbReference>
<dbReference type="EMBL" id="QGKL01000006">
    <property type="protein sequence ID" value="PWQ99335.1"/>
    <property type="molecule type" value="Genomic_DNA"/>
</dbReference>
<protein>
    <recommendedName>
        <fullName evidence="9">CRISPR-associated endoribonuclease Cas2</fullName>
        <ecNumber evidence="9">3.1.-.-</ecNumber>
    </recommendedName>
</protein>
<accession>A0A317CL87</accession>
<evidence type="ECO:0000256" key="3">
    <source>
        <dbReference type="ARBA" id="ARBA00022722"/>
    </source>
</evidence>
<dbReference type="RefSeq" id="WP_109821601.1">
    <property type="nucleotide sequence ID" value="NZ_QGKL01000006.1"/>
</dbReference>
<evidence type="ECO:0000256" key="6">
    <source>
        <dbReference type="ARBA" id="ARBA00022801"/>
    </source>
</evidence>
<keyword evidence="11" id="KW-1185">Reference proteome</keyword>